<dbReference type="AlphaFoldDB" id="A0A3T0RX62"/>
<dbReference type="EMBL" id="CP025570">
    <property type="protein sequence ID" value="AZZ38812.1"/>
    <property type="molecule type" value="Genomic_DNA"/>
</dbReference>
<dbReference type="SUPFAM" id="SSF55729">
    <property type="entry name" value="Acyl-CoA N-acyltransferases (Nat)"/>
    <property type="match status" value="1"/>
</dbReference>
<gene>
    <name evidence="2" type="ORF">C0Z10_02565</name>
</gene>
<dbReference type="GO" id="GO:0016747">
    <property type="term" value="F:acyltransferase activity, transferring groups other than amino-acyl groups"/>
    <property type="evidence" value="ECO:0007669"/>
    <property type="project" value="InterPro"/>
</dbReference>
<dbReference type="Gene3D" id="3.40.630.30">
    <property type="match status" value="1"/>
</dbReference>
<feature type="domain" description="N-acetyltransferase" evidence="1">
    <location>
        <begin position="20"/>
        <end position="160"/>
    </location>
</feature>
<dbReference type="InterPro" id="IPR000182">
    <property type="entry name" value="GNAT_dom"/>
</dbReference>
<keyword evidence="2" id="KW-0808">Transferase</keyword>
<evidence type="ECO:0000313" key="3">
    <source>
        <dbReference type="Proteomes" id="UP000285875"/>
    </source>
</evidence>
<dbReference type="RefSeq" id="WP_097798372.1">
    <property type="nucleotide sequence ID" value="NZ_CP025570.1"/>
</dbReference>
<accession>A0A3T0RX62</accession>
<evidence type="ECO:0000259" key="1">
    <source>
        <dbReference type="PROSITE" id="PS51186"/>
    </source>
</evidence>
<dbReference type="Proteomes" id="UP000285875">
    <property type="component" value="Chromosome"/>
</dbReference>
<dbReference type="KEGG" id="aji:C0Z10_02565"/>
<dbReference type="Pfam" id="PF00583">
    <property type="entry name" value="Acetyltransf_1"/>
    <property type="match status" value="1"/>
</dbReference>
<dbReference type="CDD" id="cd04301">
    <property type="entry name" value="NAT_SF"/>
    <property type="match status" value="1"/>
</dbReference>
<dbReference type="PROSITE" id="PS51186">
    <property type="entry name" value="GNAT"/>
    <property type="match status" value="1"/>
</dbReference>
<reference evidence="3" key="1">
    <citation type="submission" date="2017-12" db="EMBL/GenBank/DDBJ databases">
        <title>Whole genome sequencing of Acidipropionibacterium jensenii strains JS279 and JS280.</title>
        <authorList>
            <person name="Deptula P."/>
            <person name="Laine P."/>
            <person name="Smolander O.-P."/>
            <person name="Paulin L."/>
            <person name="Auvinen P."/>
            <person name="Varmanen P."/>
        </authorList>
    </citation>
    <scope>NUCLEOTIDE SEQUENCE [LARGE SCALE GENOMIC DNA]</scope>
    <source>
        <strain evidence="3">JS280</strain>
    </source>
</reference>
<name>A0A3T0RX62_9ACTN</name>
<protein>
    <submittedName>
        <fullName evidence="2">GNAT family N-acetyltransferase</fullName>
    </submittedName>
</protein>
<proteinExistence type="predicted"/>
<sequence length="160" mass="17644">MTDLLAEYDAHLGSEPPTGVTLRRLTVPEEMRAALDMQDAVFGGTPRAQRMLREILTRQSNGENVELWAAETNGRIVSAGRIDPIAGTAFAGIWGGATLTPYRGRGIYRALTAARVRSAMSHGARWIHSDSTEFSRPILERAGLMRITGTVPWTWQRPAR</sequence>
<organism evidence="2 3">
    <name type="scientific">Acidipropionibacterium jensenii</name>
    <dbReference type="NCBI Taxonomy" id="1749"/>
    <lineage>
        <taxon>Bacteria</taxon>
        <taxon>Bacillati</taxon>
        <taxon>Actinomycetota</taxon>
        <taxon>Actinomycetes</taxon>
        <taxon>Propionibacteriales</taxon>
        <taxon>Propionibacteriaceae</taxon>
        <taxon>Acidipropionibacterium</taxon>
    </lineage>
</organism>
<dbReference type="InterPro" id="IPR016181">
    <property type="entry name" value="Acyl_CoA_acyltransferase"/>
</dbReference>
<evidence type="ECO:0000313" key="2">
    <source>
        <dbReference type="EMBL" id="AZZ38812.1"/>
    </source>
</evidence>